<dbReference type="GO" id="GO:0016491">
    <property type="term" value="F:oxidoreductase activity"/>
    <property type="evidence" value="ECO:0007669"/>
    <property type="project" value="InterPro"/>
</dbReference>
<dbReference type="Pfam" id="PF01593">
    <property type="entry name" value="Amino_oxidase"/>
    <property type="match status" value="1"/>
</dbReference>
<reference evidence="2 3" key="1">
    <citation type="submission" date="2020-10" db="EMBL/GenBank/DDBJ databases">
        <title>Plant Genome Project.</title>
        <authorList>
            <person name="Zhang R.-G."/>
        </authorList>
    </citation>
    <scope>NUCLEOTIDE SEQUENCE [LARGE SCALE GENOMIC DNA]</scope>
    <source>
        <strain evidence="2">FAFU-HL-1</strain>
        <tissue evidence="2">Leaf</tissue>
    </source>
</reference>
<dbReference type="InterPro" id="IPR002937">
    <property type="entry name" value="Amino_oxidase"/>
</dbReference>
<sequence length="116" mass="13038">MEKTSNIRDIPKISLQFWPTGPGTELFLCTHHLENEYLGSNILCVTVTAEEPRRVEQLSDLEVEAEVMDAFKKLYGNSIPKPEGIPVPSWGLNRFDFPENADEHSHSVYTSGLCSS</sequence>
<dbReference type="Proteomes" id="UP000657918">
    <property type="component" value="Unassembled WGS sequence"/>
</dbReference>
<dbReference type="OrthoDB" id="5046242at2759"/>
<organism evidence="2 3">
    <name type="scientific">Salix dunnii</name>
    <dbReference type="NCBI Taxonomy" id="1413687"/>
    <lineage>
        <taxon>Eukaryota</taxon>
        <taxon>Viridiplantae</taxon>
        <taxon>Streptophyta</taxon>
        <taxon>Embryophyta</taxon>
        <taxon>Tracheophyta</taxon>
        <taxon>Spermatophyta</taxon>
        <taxon>Magnoliopsida</taxon>
        <taxon>eudicotyledons</taxon>
        <taxon>Gunneridae</taxon>
        <taxon>Pentapetalae</taxon>
        <taxon>rosids</taxon>
        <taxon>fabids</taxon>
        <taxon>Malpighiales</taxon>
        <taxon>Salicaceae</taxon>
        <taxon>Saliceae</taxon>
        <taxon>Salix</taxon>
    </lineage>
</organism>
<proteinExistence type="predicted"/>
<keyword evidence="3" id="KW-1185">Reference proteome</keyword>
<accession>A0A835JNC1</accession>
<protein>
    <recommendedName>
        <fullName evidence="1">Amine oxidase domain-containing protein</fullName>
    </recommendedName>
</protein>
<gene>
    <name evidence="2" type="ORF">SADUNF_Sadunf12G0060100</name>
</gene>
<name>A0A835JNC1_9ROSI</name>
<evidence type="ECO:0000259" key="1">
    <source>
        <dbReference type="Pfam" id="PF01593"/>
    </source>
</evidence>
<evidence type="ECO:0000313" key="2">
    <source>
        <dbReference type="EMBL" id="KAF9671559.1"/>
    </source>
</evidence>
<dbReference type="SUPFAM" id="SSF54373">
    <property type="entry name" value="FAD-linked reductases, C-terminal domain"/>
    <property type="match status" value="1"/>
</dbReference>
<comment type="caution">
    <text evidence="2">The sequence shown here is derived from an EMBL/GenBank/DDBJ whole genome shotgun (WGS) entry which is preliminary data.</text>
</comment>
<dbReference type="Gene3D" id="3.90.660.10">
    <property type="match status" value="1"/>
</dbReference>
<evidence type="ECO:0000313" key="3">
    <source>
        <dbReference type="Proteomes" id="UP000657918"/>
    </source>
</evidence>
<feature type="domain" description="Amine oxidase" evidence="1">
    <location>
        <begin position="19"/>
        <end position="95"/>
    </location>
</feature>
<dbReference type="EMBL" id="JADGMS010000012">
    <property type="protein sequence ID" value="KAF9671559.1"/>
    <property type="molecule type" value="Genomic_DNA"/>
</dbReference>
<dbReference type="AlphaFoldDB" id="A0A835JNC1"/>